<evidence type="ECO:0000313" key="3">
    <source>
        <dbReference type="EMBL" id="CRZ08242.1"/>
    </source>
</evidence>
<feature type="chain" id="PRO_5005222945" description="Secreted protein" evidence="2">
    <location>
        <begin position="19"/>
        <end position="239"/>
    </location>
</feature>
<dbReference type="AlphaFoldDB" id="A0A0H5R2X2"/>
<evidence type="ECO:0008006" key="4">
    <source>
        <dbReference type="Google" id="ProtNLM"/>
    </source>
</evidence>
<evidence type="ECO:0000256" key="1">
    <source>
        <dbReference type="SAM" id="MobiDB-lite"/>
    </source>
</evidence>
<accession>A0A0H5R2X2</accession>
<keyword evidence="2" id="KW-0732">Signal</keyword>
<feature type="signal peptide" evidence="2">
    <location>
        <begin position="1"/>
        <end position="18"/>
    </location>
</feature>
<reference evidence="3" key="1">
    <citation type="submission" date="2015-04" db="EMBL/GenBank/DDBJ databases">
        <title>The genome sequence of the plant pathogenic Rhizarian Plasmodiophora brassicae reveals insights in its biotrophic life cycle and the origin of chitin synthesis.</title>
        <authorList>
            <person name="Schwelm A."/>
            <person name="Fogelqvist J."/>
            <person name="Knaust A."/>
            <person name="Julke S."/>
            <person name="Lilja T."/>
            <person name="Dhandapani V."/>
            <person name="Bonilla-Rosso G."/>
            <person name="Karlsson M."/>
            <person name="Shevchenko A."/>
            <person name="Choi S.R."/>
            <person name="Kim H.G."/>
            <person name="Park J.Y."/>
            <person name="Lim Y.P."/>
            <person name="Ludwig-Muller J."/>
            <person name="Dixelius C."/>
        </authorList>
    </citation>
    <scope>NUCLEOTIDE SEQUENCE</scope>
    <source>
        <tissue evidence="3">Potato root galls</tissue>
    </source>
</reference>
<protein>
    <recommendedName>
        <fullName evidence="4">Secreted protein</fullName>
    </recommendedName>
</protein>
<dbReference type="EMBL" id="HACM01007800">
    <property type="protein sequence ID" value="CRZ08242.1"/>
    <property type="molecule type" value="Transcribed_RNA"/>
</dbReference>
<feature type="non-terminal residue" evidence="3">
    <location>
        <position position="239"/>
    </location>
</feature>
<organism evidence="3">
    <name type="scientific">Spongospora subterranea</name>
    <dbReference type="NCBI Taxonomy" id="70186"/>
    <lineage>
        <taxon>Eukaryota</taxon>
        <taxon>Sar</taxon>
        <taxon>Rhizaria</taxon>
        <taxon>Endomyxa</taxon>
        <taxon>Phytomyxea</taxon>
        <taxon>Plasmodiophorida</taxon>
        <taxon>Plasmodiophoridae</taxon>
        <taxon>Spongospora</taxon>
    </lineage>
</organism>
<evidence type="ECO:0000256" key="2">
    <source>
        <dbReference type="SAM" id="SignalP"/>
    </source>
</evidence>
<proteinExistence type="predicted"/>
<feature type="region of interest" description="Disordered" evidence="1">
    <location>
        <begin position="156"/>
        <end position="239"/>
    </location>
</feature>
<sequence length="239" mass="26012">MLALIVVVLLAISAGCSPGLSSSMVPDKTAKLVKSFEKAMKETTISGKSTATSLMEAHVALQKLIVHNHDVFTQQIGGKFVSKIISYEKHQYLTFALLAPDVCDFLKPAFDQMDSAYSNWLKQTSCGWGDDDTHFHITHEFITAVKENCQANGGVFQPSRLPCRRPHSDEGSLPPKRQGLSVQSSPVASDPQAEDEHNGEEGSLPPKLQRLSAQSSPVASDPQEEDEHNGDEGSLPTKR</sequence>
<name>A0A0H5R2X2_9EUKA</name>